<protein>
    <recommendedName>
        <fullName evidence="6 11">6-phosphogluconate dehydrogenase, decarboxylating</fullName>
        <ecNumber evidence="5 11">1.1.1.44</ecNumber>
    </recommendedName>
</protein>
<comment type="catalytic activity">
    <reaction evidence="10 11 15">
        <text>6-phospho-D-gluconate + NADP(+) = D-ribulose 5-phosphate + CO2 + NADPH</text>
        <dbReference type="Rhea" id="RHEA:10116"/>
        <dbReference type="ChEBI" id="CHEBI:16526"/>
        <dbReference type="ChEBI" id="CHEBI:57783"/>
        <dbReference type="ChEBI" id="CHEBI:58121"/>
        <dbReference type="ChEBI" id="CHEBI:58349"/>
        <dbReference type="ChEBI" id="CHEBI:58759"/>
        <dbReference type="EC" id="1.1.1.44"/>
    </reaction>
</comment>
<accession>A0A0H5BWS9</accession>
<dbReference type="Gene3D" id="1.10.1040.10">
    <property type="entry name" value="N-(1-d-carboxylethyl)-l-norvaline Dehydrogenase, domain 2"/>
    <property type="match status" value="1"/>
</dbReference>
<evidence type="ECO:0000256" key="5">
    <source>
        <dbReference type="ARBA" id="ARBA00013011"/>
    </source>
</evidence>
<dbReference type="PATRIC" id="fig|1594731.3.peg.234"/>
<dbReference type="Proteomes" id="UP000242753">
    <property type="component" value="Chromosome I"/>
</dbReference>
<dbReference type="InterPro" id="IPR006115">
    <property type="entry name" value="6PGDH_NADP-bd"/>
</dbReference>
<dbReference type="GO" id="GO:0004616">
    <property type="term" value="F:phosphogluconate dehydrogenase (decarboxylating) activity"/>
    <property type="evidence" value="ECO:0007669"/>
    <property type="project" value="UniProtKB-EC"/>
</dbReference>
<evidence type="ECO:0000256" key="13">
    <source>
        <dbReference type="PIRSR" id="PIRSR000109-2"/>
    </source>
</evidence>
<dbReference type="PIRSF" id="PIRSF000109">
    <property type="entry name" value="6PGD"/>
    <property type="match status" value="1"/>
</dbReference>
<feature type="binding site" evidence="14">
    <location>
        <begin position="74"/>
        <end position="76"/>
    </location>
    <ligand>
        <name>NADP(+)</name>
        <dbReference type="ChEBI" id="CHEBI:58349"/>
    </ligand>
</feature>
<feature type="binding site" description="in other chain" evidence="13">
    <location>
        <position position="287"/>
    </location>
    <ligand>
        <name>substrate</name>
        <note>ligand shared between dimeric partners</note>
    </ligand>
</feature>
<dbReference type="KEGG" id="wca:WEOB_252"/>
<feature type="binding site" description="in other chain" evidence="13">
    <location>
        <position position="260"/>
    </location>
    <ligand>
        <name>substrate</name>
        <note>ligand shared between dimeric partners</note>
    </ligand>
</feature>
<feature type="binding site" evidence="14">
    <location>
        <begin position="10"/>
        <end position="15"/>
    </location>
    <ligand>
        <name>NADP(+)</name>
        <dbReference type="ChEBI" id="CHEBI:58349"/>
    </ligand>
</feature>
<feature type="domain" description="6-phosphogluconate dehydrogenase C-terminal" evidence="16">
    <location>
        <begin position="179"/>
        <end position="470"/>
    </location>
</feature>
<comment type="subunit">
    <text evidence="4 11">Homodimer.</text>
</comment>
<dbReference type="NCBIfam" id="TIGR00873">
    <property type="entry name" value="gnd"/>
    <property type="match status" value="1"/>
</dbReference>
<feature type="binding site" evidence="13">
    <location>
        <position position="454"/>
    </location>
    <ligand>
        <name>substrate</name>
        <note>ligand shared between dimeric partners</note>
    </ligand>
</feature>
<evidence type="ECO:0000256" key="1">
    <source>
        <dbReference type="ARBA" id="ARBA00002526"/>
    </source>
</evidence>
<feature type="binding site" description="in other chain" evidence="13">
    <location>
        <begin position="186"/>
        <end position="187"/>
    </location>
    <ligand>
        <name>substrate</name>
        <note>ligand shared between dimeric partners</note>
    </ligand>
</feature>
<dbReference type="GO" id="GO:0019521">
    <property type="term" value="P:D-gluconate metabolic process"/>
    <property type="evidence" value="ECO:0007669"/>
    <property type="project" value="UniProtKB-KW"/>
</dbReference>
<evidence type="ECO:0000256" key="7">
    <source>
        <dbReference type="ARBA" id="ARBA00023002"/>
    </source>
</evidence>
<dbReference type="Pfam" id="PF00393">
    <property type="entry name" value="6PGD"/>
    <property type="match status" value="1"/>
</dbReference>
<name>A0A0H5BWS9_9ENTR</name>
<feature type="binding site" evidence="14">
    <location>
        <begin position="33"/>
        <end position="35"/>
    </location>
    <ligand>
        <name>NADP(+)</name>
        <dbReference type="ChEBI" id="CHEBI:58349"/>
    </ligand>
</feature>
<dbReference type="STRING" id="1594731.WEOB_252"/>
<feature type="binding site" evidence="14">
    <location>
        <position position="102"/>
    </location>
    <ligand>
        <name>NADP(+)</name>
        <dbReference type="ChEBI" id="CHEBI:58349"/>
    </ligand>
</feature>
<dbReference type="Gene3D" id="3.40.50.720">
    <property type="entry name" value="NAD(P)-binding Rossmann-like Domain"/>
    <property type="match status" value="1"/>
</dbReference>
<feature type="binding site" evidence="13">
    <location>
        <position position="448"/>
    </location>
    <ligand>
        <name>substrate</name>
        <note>ligand shared between dimeric partners</note>
    </ligand>
</feature>
<evidence type="ECO:0000256" key="15">
    <source>
        <dbReference type="RuleBase" id="RU000485"/>
    </source>
</evidence>
<evidence type="ECO:0000256" key="2">
    <source>
        <dbReference type="ARBA" id="ARBA00004874"/>
    </source>
</evidence>
<organism evidence="17 18">
    <name type="scientific">Candidatus Westeberhardia cardiocondylae</name>
    <dbReference type="NCBI Taxonomy" id="1594731"/>
    <lineage>
        <taxon>Bacteria</taxon>
        <taxon>Pseudomonadati</taxon>
        <taxon>Pseudomonadota</taxon>
        <taxon>Gammaproteobacteria</taxon>
        <taxon>Enterobacterales</taxon>
        <taxon>Enterobacteriaceae</taxon>
        <taxon>ant endosymbionts</taxon>
        <taxon>Candidatus Westeberhardia</taxon>
    </lineage>
</organism>
<dbReference type="InterPro" id="IPR013328">
    <property type="entry name" value="6PGD_dom2"/>
</dbReference>
<dbReference type="InterPro" id="IPR006113">
    <property type="entry name" value="6PGDH_Gnd/GntZ"/>
</dbReference>
<dbReference type="PRINTS" id="PR00076">
    <property type="entry name" value="6PGDHDRGNASE"/>
</dbReference>
<feature type="binding site" description="in other chain" evidence="13">
    <location>
        <position position="102"/>
    </location>
    <ligand>
        <name>substrate</name>
        <note>ligand shared between dimeric partners</note>
    </ligand>
</feature>
<dbReference type="SMART" id="SM01350">
    <property type="entry name" value="6PGD"/>
    <property type="match status" value="1"/>
</dbReference>
<gene>
    <name evidence="17" type="primary">gnd</name>
    <name evidence="17" type="ORF">WEOB_252</name>
</gene>
<dbReference type="InterPro" id="IPR006183">
    <property type="entry name" value="Pgluconate_DH"/>
</dbReference>
<dbReference type="RefSeq" id="WP_281263743.1">
    <property type="nucleotide sequence ID" value="NZ_LN774881.1"/>
</dbReference>
<keyword evidence="11 15" id="KW-0521">NADP</keyword>
<dbReference type="PANTHER" id="PTHR11811">
    <property type="entry name" value="6-PHOSPHOGLUCONATE DEHYDROGENASE"/>
    <property type="match status" value="1"/>
</dbReference>
<comment type="similarity">
    <text evidence="3 11 15">Belongs to the 6-phosphogluconate dehydrogenase family.</text>
</comment>
<evidence type="ECO:0000256" key="10">
    <source>
        <dbReference type="ARBA" id="ARBA00048640"/>
    </source>
</evidence>
<dbReference type="AlphaFoldDB" id="A0A0H5BWS9"/>
<evidence type="ECO:0000313" key="18">
    <source>
        <dbReference type="Proteomes" id="UP000242753"/>
    </source>
</evidence>
<dbReference type="Gene3D" id="1.20.5.320">
    <property type="entry name" value="6-Phosphogluconate Dehydrogenase, domain 3"/>
    <property type="match status" value="1"/>
</dbReference>
<dbReference type="SUPFAM" id="SSF48179">
    <property type="entry name" value="6-phosphogluconate dehydrogenase C-terminal domain-like"/>
    <property type="match status" value="1"/>
</dbReference>
<keyword evidence="9 11" id="KW-0570">Pentose shunt</keyword>
<evidence type="ECO:0000256" key="14">
    <source>
        <dbReference type="PIRSR" id="PIRSR000109-3"/>
    </source>
</evidence>
<evidence type="ECO:0000256" key="9">
    <source>
        <dbReference type="ARBA" id="ARBA00023126"/>
    </source>
</evidence>
<evidence type="ECO:0000256" key="11">
    <source>
        <dbReference type="PIRNR" id="PIRNR000109"/>
    </source>
</evidence>
<dbReference type="Pfam" id="PF03446">
    <property type="entry name" value="NAD_binding_2"/>
    <property type="match status" value="1"/>
</dbReference>
<dbReference type="FunFam" id="1.20.5.320:FF:000001">
    <property type="entry name" value="6-phosphogluconate dehydrogenase, decarboxylating"/>
    <property type="match status" value="1"/>
</dbReference>
<dbReference type="EMBL" id="LN774881">
    <property type="protein sequence ID" value="CEN32195.1"/>
    <property type="molecule type" value="Genomic_DNA"/>
</dbReference>
<dbReference type="GO" id="GO:0006098">
    <property type="term" value="P:pentose-phosphate shunt"/>
    <property type="evidence" value="ECO:0007669"/>
    <property type="project" value="UniProtKB-UniPathway"/>
</dbReference>
<reference evidence="18" key="1">
    <citation type="submission" date="2015-01" db="EMBL/GenBank/DDBJ databases">
        <authorList>
            <person name="Manzano-Marin A."/>
            <person name="Manzano-Marin A."/>
        </authorList>
    </citation>
    <scope>NUCLEOTIDE SEQUENCE [LARGE SCALE GENOMIC DNA]</scope>
    <source>
        <strain evidence="18">obscurior</strain>
    </source>
</reference>
<dbReference type="GO" id="GO:0050661">
    <property type="term" value="F:NADP binding"/>
    <property type="evidence" value="ECO:0007669"/>
    <property type="project" value="InterPro"/>
</dbReference>
<evidence type="ECO:0000256" key="6">
    <source>
        <dbReference type="ARBA" id="ARBA00018193"/>
    </source>
</evidence>
<evidence type="ECO:0000256" key="12">
    <source>
        <dbReference type="PIRSR" id="PIRSR000109-1"/>
    </source>
</evidence>
<comment type="function">
    <text evidence="1 11">Catalyzes the oxidative decarboxylation of 6-phosphogluconate to ribulose 5-phosphate and CO(2), with concomitant reduction of NADP to NADPH.</text>
</comment>
<keyword evidence="7 11" id="KW-0560">Oxidoreductase</keyword>
<dbReference type="EC" id="1.1.1.44" evidence="5 11"/>
<feature type="active site" description="Proton donor" evidence="12">
    <location>
        <position position="190"/>
    </location>
</feature>
<dbReference type="UniPathway" id="UPA00115">
    <property type="reaction ID" value="UER00410"/>
</dbReference>
<comment type="pathway">
    <text evidence="2 11 15">Carbohydrate degradation; pentose phosphate pathway; D-ribulose 5-phosphate from D-glucose 6-phosphate (oxidative stage): step 3/3.</text>
</comment>
<dbReference type="FunFam" id="1.10.1040.10:FF:000002">
    <property type="entry name" value="6-phosphogluconate dehydrogenase, decarboxylating"/>
    <property type="match status" value="1"/>
</dbReference>
<feature type="active site" description="Proton acceptor" evidence="12">
    <location>
        <position position="183"/>
    </location>
</feature>
<proteinExistence type="inferred from homology"/>
<keyword evidence="18" id="KW-1185">Reference proteome</keyword>
<evidence type="ECO:0000256" key="4">
    <source>
        <dbReference type="ARBA" id="ARBA00011738"/>
    </source>
</evidence>
<dbReference type="SUPFAM" id="SSF51735">
    <property type="entry name" value="NAD(P)-binding Rossmann-fold domains"/>
    <property type="match status" value="1"/>
</dbReference>
<evidence type="ECO:0000256" key="8">
    <source>
        <dbReference type="ARBA" id="ARBA00023064"/>
    </source>
</evidence>
<evidence type="ECO:0000259" key="16">
    <source>
        <dbReference type="SMART" id="SM01350"/>
    </source>
</evidence>
<feature type="binding site" description="in other chain" evidence="13">
    <location>
        <position position="191"/>
    </location>
    <ligand>
        <name>substrate</name>
        <note>ligand shared between dimeric partners</note>
    </ligand>
</feature>
<dbReference type="NCBIfam" id="NF006765">
    <property type="entry name" value="PRK09287.1"/>
    <property type="match status" value="1"/>
</dbReference>
<sequence>MLKKQVGIIGMAIMGFNLSLNIEKHGYNVSIFNRSREKTDKIIFENPKKKLFPYYTIQEFVFSLQNPRFIILMVQAGKVTDYFLDLLEPFLEEKDIIMDGGNSFYKDTIRREKKLLKKNINYIGAGISGGEEGALNGPAIMPGGKKYIYEFISPVLKKIAAKTSKGEACVTYIGPNGSGHYVKMIHNAIEYANMQLISEIYFLFKKIFNFNNNYIANIFTKWNQGELNSYLLKITCNILVKKDEKNDFLLDKILDIADNKGTGKWAIHEALDLNEPLTIATESIFSRYISVLKKERIQASKIFFGTKKTIKKYPKNIKVYIEKMRKALYLSIIISYTQGFSQLRNASNTKKWNLNCKKIAKIFRKGCIIQAKILKEIINSYENNIKTTNFFLEPYFKNISNTYQQSLRDVIIYAIQHGIPIPALSSAINYYDNYRTKFLPSNLIQAQRDYFGSHYYQRIDKSGNFHTKWAE</sequence>
<feature type="binding site" description="in other chain" evidence="13">
    <location>
        <begin position="128"/>
        <end position="130"/>
    </location>
    <ligand>
        <name>substrate</name>
        <note>ligand shared between dimeric partners</note>
    </ligand>
</feature>
<dbReference type="FunFam" id="3.40.50.720:FF:000007">
    <property type="entry name" value="6-phosphogluconate dehydrogenase, decarboxylating"/>
    <property type="match status" value="1"/>
</dbReference>
<evidence type="ECO:0000313" key="17">
    <source>
        <dbReference type="EMBL" id="CEN32195.1"/>
    </source>
</evidence>
<dbReference type="InterPro" id="IPR008927">
    <property type="entry name" value="6-PGluconate_DH-like_C_sf"/>
</dbReference>
<keyword evidence="8 15" id="KW-0311">Gluconate utilization</keyword>
<dbReference type="InterPro" id="IPR036291">
    <property type="entry name" value="NAD(P)-bd_dom_sf"/>
</dbReference>
<evidence type="ECO:0000256" key="3">
    <source>
        <dbReference type="ARBA" id="ARBA00008419"/>
    </source>
</evidence>
<dbReference type="InterPro" id="IPR006114">
    <property type="entry name" value="6PGDH_C"/>
</dbReference>